<dbReference type="GO" id="GO:0047372">
    <property type="term" value="F:monoacylglycerol lipase activity"/>
    <property type="evidence" value="ECO:0007669"/>
    <property type="project" value="TreeGrafter"/>
</dbReference>
<dbReference type="EMBL" id="HBIX01034710">
    <property type="protein sequence ID" value="CAE0729905.1"/>
    <property type="molecule type" value="Transcribed_RNA"/>
</dbReference>
<dbReference type="SUPFAM" id="SSF53474">
    <property type="entry name" value="alpha/beta-Hydrolases"/>
    <property type="match status" value="1"/>
</dbReference>
<dbReference type="InterPro" id="IPR029058">
    <property type="entry name" value="AB_hydrolase_fold"/>
</dbReference>
<feature type="compositionally biased region" description="Basic and acidic residues" evidence="2">
    <location>
        <begin position="23"/>
        <end position="32"/>
    </location>
</feature>
<evidence type="ECO:0000259" key="3">
    <source>
        <dbReference type="Pfam" id="PF12146"/>
    </source>
</evidence>
<accession>A0A7S4ER24</accession>
<organism evidence="4">
    <name type="scientific">Pseudo-nitzschia australis</name>
    <dbReference type="NCBI Taxonomy" id="44445"/>
    <lineage>
        <taxon>Eukaryota</taxon>
        <taxon>Sar</taxon>
        <taxon>Stramenopiles</taxon>
        <taxon>Ochrophyta</taxon>
        <taxon>Bacillariophyta</taxon>
        <taxon>Bacillariophyceae</taxon>
        <taxon>Bacillariophycidae</taxon>
        <taxon>Bacillariales</taxon>
        <taxon>Bacillariaceae</taxon>
        <taxon>Pseudo-nitzschia</taxon>
    </lineage>
</organism>
<proteinExistence type="inferred from homology"/>
<feature type="compositionally biased region" description="Low complexity" evidence="2">
    <location>
        <begin position="56"/>
        <end position="73"/>
    </location>
</feature>
<feature type="region of interest" description="Disordered" evidence="2">
    <location>
        <begin position="1"/>
        <end position="42"/>
    </location>
</feature>
<dbReference type="GO" id="GO:0034338">
    <property type="term" value="F:short-chain carboxylesterase activity"/>
    <property type="evidence" value="ECO:0007669"/>
    <property type="project" value="TreeGrafter"/>
</dbReference>
<protein>
    <recommendedName>
        <fullName evidence="3">Serine aminopeptidase S33 domain-containing protein</fullName>
    </recommendedName>
</protein>
<feature type="region of interest" description="Disordered" evidence="2">
    <location>
        <begin position="55"/>
        <end position="93"/>
    </location>
</feature>
<gene>
    <name evidence="4" type="ORF">PAUS00366_LOCUS22690</name>
</gene>
<evidence type="ECO:0000256" key="2">
    <source>
        <dbReference type="SAM" id="MobiDB-lite"/>
    </source>
</evidence>
<dbReference type="InterPro" id="IPR050960">
    <property type="entry name" value="AB_hydrolase_4_sf"/>
</dbReference>
<dbReference type="InterPro" id="IPR022742">
    <property type="entry name" value="Hydrolase_4"/>
</dbReference>
<feature type="domain" description="Serine aminopeptidase S33" evidence="3">
    <location>
        <begin position="278"/>
        <end position="370"/>
    </location>
</feature>
<evidence type="ECO:0000256" key="1">
    <source>
        <dbReference type="ARBA" id="ARBA00010884"/>
    </source>
</evidence>
<dbReference type="AlphaFoldDB" id="A0A7S4ER24"/>
<evidence type="ECO:0000313" key="4">
    <source>
        <dbReference type="EMBL" id="CAE0729905.1"/>
    </source>
</evidence>
<sequence length="618" mass="68644">MSKGTEDQSEENENLPNIQQIQSKDDAVKPDDDRDEEDEGAYRLRVYGYNDVGEDLSSSSSTTVTGKTTLPLSESAIRNNNDNVQKYGPLGKHSKRFSKRLSHSLVRRSSSFKESLPNTPRGWAVLSSVVLSAILAYEVKLQKSLTKPPITFSQLPSGSLVEKIYEELTEKSSSVNTHATTKILSRCIHPSLFVGTRSAIASTAVYIHGGPSSSSRTNFVRFREIFTMSQDGTEIAIDWEFRRDQRPKTKAKDEEYIPQNEIGTSQQEILHGVICQPVVIILHGINNDSSFGYMKSLSRSFCKRGYISASMNARGCGGHKLRTPRCLTAAHTNDLRSLVRQISARLAENVSVFIVGNSLGANIMTKYFGEEGMAGTLPLCVSGGASLGNPLLINAKIVHFPLDILMAFGVKSMMLANRTSLNGMKDAHYKEILKKTYLAPGIADLDNAAAPFLIRNNPRYPFENRIGYDDGEAYWFDSSSYRYIRHISVPFLNITAQDDFLVSEPSRNKLGFCIANPNVMNVETRCGGHLGWQEAPPNSTFGASSWADTATSDFFDAILKVKMESSSEKADGHIIHPGTKFNFDFPDSLDFERENMDKRLKDIQREAIAFTKTNFSKL</sequence>
<dbReference type="Gene3D" id="3.40.50.1820">
    <property type="entry name" value="alpha/beta hydrolase"/>
    <property type="match status" value="1"/>
</dbReference>
<dbReference type="PANTHER" id="PTHR10794:SF63">
    <property type="entry name" value="ALPHA_BETA HYDROLASE 1, ISOFORM A"/>
    <property type="match status" value="1"/>
</dbReference>
<dbReference type="Pfam" id="PF12146">
    <property type="entry name" value="Hydrolase_4"/>
    <property type="match status" value="1"/>
</dbReference>
<name>A0A7S4ER24_9STRA</name>
<reference evidence="4" key="1">
    <citation type="submission" date="2021-01" db="EMBL/GenBank/DDBJ databases">
        <authorList>
            <person name="Corre E."/>
            <person name="Pelletier E."/>
            <person name="Niang G."/>
            <person name="Scheremetjew M."/>
            <person name="Finn R."/>
            <person name="Kale V."/>
            <person name="Holt S."/>
            <person name="Cochrane G."/>
            <person name="Meng A."/>
            <person name="Brown T."/>
            <person name="Cohen L."/>
        </authorList>
    </citation>
    <scope>NUCLEOTIDE SEQUENCE</scope>
    <source>
        <strain evidence="4">10249 10 AB</strain>
    </source>
</reference>
<dbReference type="PANTHER" id="PTHR10794">
    <property type="entry name" value="ABHYDROLASE DOMAIN-CONTAINING PROTEIN"/>
    <property type="match status" value="1"/>
</dbReference>
<comment type="similarity">
    <text evidence="1">Belongs to the AB hydrolase superfamily. AB hydrolase 4 family.</text>
</comment>